<evidence type="ECO:0000313" key="1">
    <source>
        <dbReference type="EMBL" id="MDT1972956.1"/>
    </source>
</evidence>
<comment type="caution">
    <text evidence="1">The sequence shown here is derived from an EMBL/GenBank/DDBJ whole genome shotgun (WGS) entry which is preliminary data.</text>
</comment>
<protein>
    <submittedName>
        <fullName evidence="1">Uncharacterized protein</fullName>
    </submittedName>
</protein>
<dbReference type="InterPro" id="IPR054275">
    <property type="entry name" value="DUF7006"/>
</dbReference>
<gene>
    <name evidence="1" type="ORF">MX635_00940</name>
</gene>
<dbReference type="EMBL" id="JALRMR010000001">
    <property type="protein sequence ID" value="MDT1972956.1"/>
    <property type="molecule type" value="Genomic_DNA"/>
</dbReference>
<name>A0AAW8R9J9_CARDV</name>
<dbReference type="Pfam" id="PF22652">
    <property type="entry name" value="DUF7006"/>
    <property type="match status" value="1"/>
</dbReference>
<organism evidence="1 2">
    <name type="scientific">Carnobacterium divergens</name>
    <name type="common">Lactobacillus divergens</name>
    <dbReference type="NCBI Taxonomy" id="2748"/>
    <lineage>
        <taxon>Bacteria</taxon>
        <taxon>Bacillati</taxon>
        <taxon>Bacillota</taxon>
        <taxon>Bacilli</taxon>
        <taxon>Lactobacillales</taxon>
        <taxon>Carnobacteriaceae</taxon>
        <taxon>Carnobacterium</taxon>
    </lineage>
</organism>
<proteinExistence type="predicted"/>
<sequence length="123" mass="14980">MGKENDLLNKYFNYYDEIFQSIKFFEYPLIYAKYKNIRHEFTEVIGEVNQNNFLATMKCILDLDAKLQILIELLVYYRIQDGKERCNEEEILQCASSDYKFYYLEQFGYRLNDKKPHTILHFL</sequence>
<dbReference type="RefSeq" id="WP_194328533.1">
    <property type="nucleotide sequence ID" value="NZ_JALRMR010000001.1"/>
</dbReference>
<reference evidence="1" key="1">
    <citation type="submission" date="2022-04" db="EMBL/GenBank/DDBJ databases">
        <title>Draft genome sequences of lactic acid bacteria (LAB) strains involved in meat spoilage.</title>
        <authorList>
            <person name="Palevich N."/>
        </authorList>
    </citation>
    <scope>NUCLEOTIDE SEQUENCE</scope>
    <source>
        <strain evidence="1">9-14</strain>
    </source>
</reference>
<evidence type="ECO:0000313" key="2">
    <source>
        <dbReference type="Proteomes" id="UP001249945"/>
    </source>
</evidence>
<dbReference type="Proteomes" id="UP001249945">
    <property type="component" value="Unassembled WGS sequence"/>
</dbReference>
<dbReference type="AlphaFoldDB" id="A0AAW8R9J9"/>
<accession>A0AAW8R9J9</accession>